<evidence type="ECO:0000313" key="3">
    <source>
        <dbReference type="Proteomes" id="UP000726737"/>
    </source>
</evidence>
<organism evidence="2 3">
    <name type="scientific">Mortierella polycephala</name>
    <dbReference type="NCBI Taxonomy" id="41804"/>
    <lineage>
        <taxon>Eukaryota</taxon>
        <taxon>Fungi</taxon>
        <taxon>Fungi incertae sedis</taxon>
        <taxon>Mucoromycota</taxon>
        <taxon>Mortierellomycotina</taxon>
        <taxon>Mortierellomycetes</taxon>
        <taxon>Mortierellales</taxon>
        <taxon>Mortierellaceae</taxon>
        <taxon>Mortierella</taxon>
    </lineage>
</organism>
<dbReference type="Proteomes" id="UP000726737">
    <property type="component" value="Unassembled WGS sequence"/>
</dbReference>
<sequence length="198" mass="21617">MFVLSWIRSSDAQQASTPANDSSSSPAPALARVPLTDNMDIAGHSNDDRHQEDWVFLPSDHQDLMESSVSDLDFLSASMTLYRPSSTAHPASSRTRTETTISTSSSSAVAADNTSGEHTKKSRRQLKQEIRQKQAAEALERRPRYDPMIAKMRDQELKMAKMAKLSLRSGKVMSSNTGGTRSAKSLRGSGTSLSSDPQ</sequence>
<protein>
    <submittedName>
        <fullName evidence="2">Uncharacterized protein</fullName>
    </submittedName>
</protein>
<dbReference type="EMBL" id="JAAAJA010000432">
    <property type="protein sequence ID" value="KAG0253901.1"/>
    <property type="molecule type" value="Genomic_DNA"/>
</dbReference>
<evidence type="ECO:0000256" key="1">
    <source>
        <dbReference type="SAM" id="MobiDB-lite"/>
    </source>
</evidence>
<feature type="region of interest" description="Disordered" evidence="1">
    <location>
        <begin position="167"/>
        <end position="198"/>
    </location>
</feature>
<feature type="compositionally biased region" description="Polar residues" evidence="1">
    <location>
        <begin position="172"/>
        <end position="198"/>
    </location>
</feature>
<feature type="compositionally biased region" description="Basic and acidic residues" evidence="1">
    <location>
        <begin position="126"/>
        <end position="148"/>
    </location>
</feature>
<feature type="compositionally biased region" description="Low complexity" evidence="1">
    <location>
        <begin position="91"/>
        <end position="114"/>
    </location>
</feature>
<accession>A0A9P6PVQ6</accession>
<name>A0A9P6PVQ6_9FUNG</name>
<comment type="caution">
    <text evidence="2">The sequence shown here is derived from an EMBL/GenBank/DDBJ whole genome shotgun (WGS) entry which is preliminary data.</text>
</comment>
<proteinExistence type="predicted"/>
<dbReference type="AlphaFoldDB" id="A0A9P6PVQ6"/>
<feature type="region of interest" description="Disordered" evidence="1">
    <location>
        <begin position="1"/>
        <end position="53"/>
    </location>
</feature>
<feature type="compositionally biased region" description="Low complexity" evidence="1">
    <location>
        <begin position="15"/>
        <end position="31"/>
    </location>
</feature>
<dbReference type="OrthoDB" id="2445434at2759"/>
<keyword evidence="3" id="KW-1185">Reference proteome</keyword>
<evidence type="ECO:0000313" key="2">
    <source>
        <dbReference type="EMBL" id="KAG0253901.1"/>
    </source>
</evidence>
<reference evidence="2" key="1">
    <citation type="journal article" date="2020" name="Fungal Divers.">
        <title>Resolving the Mortierellaceae phylogeny through synthesis of multi-gene phylogenetics and phylogenomics.</title>
        <authorList>
            <person name="Vandepol N."/>
            <person name="Liber J."/>
            <person name="Desiro A."/>
            <person name="Na H."/>
            <person name="Kennedy M."/>
            <person name="Barry K."/>
            <person name="Grigoriev I.V."/>
            <person name="Miller A.N."/>
            <person name="O'Donnell K."/>
            <person name="Stajich J.E."/>
            <person name="Bonito G."/>
        </authorList>
    </citation>
    <scope>NUCLEOTIDE SEQUENCE</scope>
    <source>
        <strain evidence="2">KOD948</strain>
    </source>
</reference>
<feature type="region of interest" description="Disordered" evidence="1">
    <location>
        <begin position="83"/>
        <end position="148"/>
    </location>
</feature>
<gene>
    <name evidence="2" type="ORF">BG011_006102</name>
</gene>